<evidence type="ECO:0000313" key="7">
    <source>
        <dbReference type="EMBL" id="MDA2805539.1"/>
    </source>
</evidence>
<keyword evidence="4" id="KW-0804">Transcription</keyword>
<dbReference type="InterPro" id="IPR001647">
    <property type="entry name" value="HTH_TetR"/>
</dbReference>
<feature type="DNA-binding region" description="H-T-H motif" evidence="5">
    <location>
        <begin position="31"/>
        <end position="50"/>
    </location>
</feature>
<dbReference type="PANTHER" id="PTHR30055">
    <property type="entry name" value="HTH-TYPE TRANSCRIPTIONAL REGULATOR RUTR"/>
    <property type="match status" value="1"/>
</dbReference>
<evidence type="ECO:0000256" key="3">
    <source>
        <dbReference type="ARBA" id="ARBA00023125"/>
    </source>
</evidence>
<dbReference type="RefSeq" id="WP_270678193.1">
    <property type="nucleotide sequence ID" value="NZ_JAQFWP010000022.1"/>
</dbReference>
<dbReference type="InterPro" id="IPR036271">
    <property type="entry name" value="Tet_transcr_reg_TetR-rel_C_sf"/>
</dbReference>
<keyword evidence="2" id="KW-0805">Transcription regulation</keyword>
<dbReference type="SUPFAM" id="SSF46689">
    <property type="entry name" value="Homeodomain-like"/>
    <property type="match status" value="1"/>
</dbReference>
<organism evidence="7 8">
    <name type="scientific">Nocardiopsis suaedae</name>
    <dbReference type="NCBI Taxonomy" id="3018444"/>
    <lineage>
        <taxon>Bacteria</taxon>
        <taxon>Bacillati</taxon>
        <taxon>Actinomycetota</taxon>
        <taxon>Actinomycetes</taxon>
        <taxon>Streptosporangiales</taxon>
        <taxon>Nocardiopsidaceae</taxon>
        <taxon>Nocardiopsis</taxon>
    </lineage>
</organism>
<keyword evidence="3 5" id="KW-0238">DNA-binding</keyword>
<protein>
    <submittedName>
        <fullName evidence="7">TetR family transcriptional regulator</fullName>
    </submittedName>
</protein>
<dbReference type="InterPro" id="IPR009057">
    <property type="entry name" value="Homeodomain-like_sf"/>
</dbReference>
<evidence type="ECO:0000256" key="5">
    <source>
        <dbReference type="PROSITE-ProRule" id="PRU00335"/>
    </source>
</evidence>
<dbReference type="Pfam" id="PF13977">
    <property type="entry name" value="TetR_C_6"/>
    <property type="match status" value="1"/>
</dbReference>
<evidence type="ECO:0000256" key="1">
    <source>
        <dbReference type="ARBA" id="ARBA00022491"/>
    </source>
</evidence>
<dbReference type="EMBL" id="JAQFWP010000022">
    <property type="protein sequence ID" value="MDA2805539.1"/>
    <property type="molecule type" value="Genomic_DNA"/>
</dbReference>
<proteinExistence type="predicted"/>
<name>A0ABT4TLG0_9ACTN</name>
<dbReference type="InterPro" id="IPR050109">
    <property type="entry name" value="HTH-type_TetR-like_transc_reg"/>
</dbReference>
<dbReference type="PANTHER" id="PTHR30055:SF228">
    <property type="entry name" value="TRANSCRIPTIONAL REGULATOR-RELATED"/>
    <property type="match status" value="1"/>
</dbReference>
<evidence type="ECO:0000259" key="6">
    <source>
        <dbReference type="PROSITE" id="PS50977"/>
    </source>
</evidence>
<dbReference type="Pfam" id="PF00440">
    <property type="entry name" value="TetR_N"/>
    <property type="match status" value="1"/>
</dbReference>
<evidence type="ECO:0000313" key="8">
    <source>
        <dbReference type="Proteomes" id="UP001165685"/>
    </source>
</evidence>
<reference evidence="7" key="1">
    <citation type="submission" date="2023-01" db="EMBL/GenBank/DDBJ databases">
        <title>Draft genome sequence of Nocardiopsis sp. LSu2-4 isolated from halophytes.</title>
        <authorList>
            <person name="Duangmal K."/>
            <person name="Chantavorakit T."/>
        </authorList>
    </citation>
    <scope>NUCLEOTIDE SEQUENCE</scope>
    <source>
        <strain evidence="7">LSu2-4</strain>
    </source>
</reference>
<dbReference type="Proteomes" id="UP001165685">
    <property type="component" value="Unassembled WGS sequence"/>
</dbReference>
<evidence type="ECO:0000256" key="2">
    <source>
        <dbReference type="ARBA" id="ARBA00023015"/>
    </source>
</evidence>
<keyword evidence="8" id="KW-1185">Reference proteome</keyword>
<keyword evidence="1" id="KW-0678">Repressor</keyword>
<comment type="caution">
    <text evidence="7">The sequence shown here is derived from an EMBL/GenBank/DDBJ whole genome shotgun (WGS) entry which is preliminary data.</text>
</comment>
<dbReference type="InterPro" id="IPR039538">
    <property type="entry name" value="BetI_C"/>
</dbReference>
<feature type="domain" description="HTH tetR-type" evidence="6">
    <location>
        <begin position="8"/>
        <end position="68"/>
    </location>
</feature>
<evidence type="ECO:0000256" key="4">
    <source>
        <dbReference type="ARBA" id="ARBA00023163"/>
    </source>
</evidence>
<dbReference type="Gene3D" id="1.10.357.10">
    <property type="entry name" value="Tetracycline Repressor, domain 2"/>
    <property type="match status" value="1"/>
</dbReference>
<dbReference type="SUPFAM" id="SSF48498">
    <property type="entry name" value="Tetracyclin repressor-like, C-terminal domain"/>
    <property type="match status" value="1"/>
</dbReference>
<dbReference type="PROSITE" id="PS50977">
    <property type="entry name" value="HTH_TETR_2"/>
    <property type="match status" value="1"/>
</dbReference>
<accession>A0ABT4TLG0</accession>
<gene>
    <name evidence="7" type="ORF">O4U47_13545</name>
</gene>
<sequence>MPKTVDHHARRTRIADALIRVAARQGLEAVSLRQVAAEAGVSTGMVQHYFRDKNAMMAFALRAVAERVQDRLEQARPDTLPPKESVRGFLMQLLPLDGERAVEGKAALAFQAHAAVHSDVAGAVLPDPEPLRAHIADLIRSARAEGAKQAGAGGAPARSKVPAPYPAAVALLALAEGLGTQILTRECSPEDAVTALDAQLDTAFG</sequence>